<dbReference type="GO" id="GO:0005886">
    <property type="term" value="C:plasma membrane"/>
    <property type="evidence" value="ECO:0007669"/>
    <property type="project" value="TreeGrafter"/>
</dbReference>
<dbReference type="AlphaFoldDB" id="A0A517XSD8"/>
<dbReference type="InterPro" id="IPR058626">
    <property type="entry name" value="MdtA-like_b-barrel"/>
</dbReference>
<evidence type="ECO:0000256" key="3">
    <source>
        <dbReference type="SAM" id="Coils"/>
    </source>
</evidence>
<dbReference type="Pfam" id="PF25967">
    <property type="entry name" value="RND-MFP_C"/>
    <property type="match status" value="1"/>
</dbReference>
<keyword evidence="3" id="KW-0175">Coiled coil</keyword>
<sequence precursor="true">MPPALGRVAFLVLLAAAPGCKKAAEAPPPPPPPKVGVAKPTVAPVLGYYEYNGTLETTKAVEVRARVKGFLKKVYFVEGTEVRGPDPEASDDEHKFGEKLYAIDPREYKTAVRKAEAELAKAGADILNWKAQIKLAAADVERLTQAGTAASKTELDKAKATLEVNEAELKAAEATREAADASLHTANIQLGYTDVRAPLSGLISRTHVDEENLVGQSEPTLLTTIVRMDELYVFFDAPERDLVDFQRASAAKKVPDPVVTSVPVLVGVTGEDGYPHKGTIDFRENRVDPGTGTIRVRGRVPNPKSGPNNVWLLYPGLYARVRVPAGTPADKPVIPEEALMTGQEGRYVYVVGAENKVTKRTVTVGTQVYRAPPPAPDAPPAAWSYKAPSGAPPGPVVRSVVAIEKGLTKDDVVVIDGLQRVRPGAPVEPQVYELNGPPRAK</sequence>
<dbReference type="Gene3D" id="2.40.30.170">
    <property type="match status" value="1"/>
</dbReference>
<organism evidence="8 9">
    <name type="scientific">Urbifossiella limnaea</name>
    <dbReference type="NCBI Taxonomy" id="2528023"/>
    <lineage>
        <taxon>Bacteria</taxon>
        <taxon>Pseudomonadati</taxon>
        <taxon>Planctomycetota</taxon>
        <taxon>Planctomycetia</taxon>
        <taxon>Gemmatales</taxon>
        <taxon>Gemmataceae</taxon>
        <taxon>Urbifossiella</taxon>
    </lineage>
</organism>
<feature type="chain" id="PRO_5021864891" evidence="4">
    <location>
        <begin position="24"/>
        <end position="441"/>
    </location>
</feature>
<comment type="similarity">
    <text evidence="2">Belongs to the membrane fusion protein (MFP) (TC 8.A.1) family.</text>
</comment>
<dbReference type="Gene3D" id="2.40.420.20">
    <property type="match status" value="1"/>
</dbReference>
<dbReference type="Proteomes" id="UP000319576">
    <property type="component" value="Chromosome"/>
</dbReference>
<keyword evidence="9" id="KW-1185">Reference proteome</keyword>
<evidence type="ECO:0000259" key="6">
    <source>
        <dbReference type="Pfam" id="PF25944"/>
    </source>
</evidence>
<dbReference type="PANTHER" id="PTHR30158">
    <property type="entry name" value="ACRA/E-RELATED COMPONENT OF DRUG EFFLUX TRANSPORTER"/>
    <property type="match status" value="1"/>
</dbReference>
<proteinExistence type="inferred from homology"/>
<dbReference type="KEGG" id="uli:ETAA1_23700"/>
<feature type="domain" description="Multidrug resistance protein MdtA-like barrel-sandwich hybrid" evidence="5">
    <location>
        <begin position="60"/>
        <end position="224"/>
    </location>
</feature>
<name>A0A517XSD8_9BACT</name>
<comment type="subcellular location">
    <subcellularLocation>
        <location evidence="1">Cell envelope</location>
    </subcellularLocation>
</comment>
<dbReference type="GO" id="GO:0046677">
    <property type="term" value="P:response to antibiotic"/>
    <property type="evidence" value="ECO:0007669"/>
    <property type="project" value="TreeGrafter"/>
</dbReference>
<dbReference type="SUPFAM" id="SSF111369">
    <property type="entry name" value="HlyD-like secretion proteins"/>
    <property type="match status" value="1"/>
</dbReference>
<evidence type="ECO:0000259" key="7">
    <source>
        <dbReference type="Pfam" id="PF25967"/>
    </source>
</evidence>
<dbReference type="Gene3D" id="2.40.50.100">
    <property type="match status" value="1"/>
</dbReference>
<feature type="domain" description="Multidrug resistance protein MdtA-like beta-barrel" evidence="6">
    <location>
        <begin position="231"/>
        <end position="326"/>
    </location>
</feature>
<feature type="domain" description="Multidrug resistance protein MdtA-like C-terminal permuted SH3" evidence="7">
    <location>
        <begin position="333"/>
        <end position="367"/>
    </location>
</feature>
<evidence type="ECO:0000313" key="8">
    <source>
        <dbReference type="EMBL" id="QDU20418.1"/>
    </source>
</evidence>
<evidence type="ECO:0000256" key="2">
    <source>
        <dbReference type="ARBA" id="ARBA00009477"/>
    </source>
</evidence>
<dbReference type="Pfam" id="PF25917">
    <property type="entry name" value="BSH_RND"/>
    <property type="match status" value="1"/>
</dbReference>
<accession>A0A517XSD8</accession>
<evidence type="ECO:0000313" key="9">
    <source>
        <dbReference type="Proteomes" id="UP000319576"/>
    </source>
</evidence>
<dbReference type="RefSeq" id="WP_145237919.1">
    <property type="nucleotide sequence ID" value="NZ_CP036273.1"/>
</dbReference>
<dbReference type="PANTHER" id="PTHR30158:SF10">
    <property type="entry name" value="CATION EFFLUX PUMP"/>
    <property type="match status" value="1"/>
</dbReference>
<evidence type="ECO:0000256" key="1">
    <source>
        <dbReference type="ARBA" id="ARBA00004196"/>
    </source>
</evidence>
<dbReference type="InterPro" id="IPR058625">
    <property type="entry name" value="MdtA-like_BSH"/>
</dbReference>
<dbReference type="InterPro" id="IPR006143">
    <property type="entry name" value="RND_pump_MFP"/>
</dbReference>
<feature type="coiled-coil region" evidence="3">
    <location>
        <begin position="112"/>
        <end position="184"/>
    </location>
</feature>
<dbReference type="NCBIfam" id="TIGR01730">
    <property type="entry name" value="RND_mfp"/>
    <property type="match status" value="1"/>
</dbReference>
<feature type="signal peptide" evidence="4">
    <location>
        <begin position="1"/>
        <end position="23"/>
    </location>
</feature>
<keyword evidence="4" id="KW-0732">Signal</keyword>
<gene>
    <name evidence="8" type="primary">bepF</name>
    <name evidence="8" type="ORF">ETAA1_23700</name>
</gene>
<dbReference type="OrthoDB" id="9806939at2"/>
<reference evidence="8 9" key="1">
    <citation type="submission" date="2019-02" db="EMBL/GenBank/DDBJ databases">
        <title>Deep-cultivation of Planctomycetes and their phenomic and genomic characterization uncovers novel biology.</title>
        <authorList>
            <person name="Wiegand S."/>
            <person name="Jogler M."/>
            <person name="Boedeker C."/>
            <person name="Pinto D."/>
            <person name="Vollmers J."/>
            <person name="Rivas-Marin E."/>
            <person name="Kohn T."/>
            <person name="Peeters S.H."/>
            <person name="Heuer A."/>
            <person name="Rast P."/>
            <person name="Oberbeckmann S."/>
            <person name="Bunk B."/>
            <person name="Jeske O."/>
            <person name="Meyerdierks A."/>
            <person name="Storesund J.E."/>
            <person name="Kallscheuer N."/>
            <person name="Luecker S."/>
            <person name="Lage O.M."/>
            <person name="Pohl T."/>
            <person name="Merkel B.J."/>
            <person name="Hornburger P."/>
            <person name="Mueller R.-W."/>
            <person name="Bruemmer F."/>
            <person name="Labrenz M."/>
            <person name="Spormann A.M."/>
            <person name="Op den Camp H."/>
            <person name="Overmann J."/>
            <person name="Amann R."/>
            <person name="Jetten M.S.M."/>
            <person name="Mascher T."/>
            <person name="Medema M.H."/>
            <person name="Devos D.P."/>
            <person name="Kaster A.-K."/>
            <person name="Ovreas L."/>
            <person name="Rohde M."/>
            <person name="Galperin M.Y."/>
            <person name="Jogler C."/>
        </authorList>
    </citation>
    <scope>NUCLEOTIDE SEQUENCE [LARGE SCALE GENOMIC DNA]</scope>
    <source>
        <strain evidence="8 9">ETA_A1</strain>
    </source>
</reference>
<evidence type="ECO:0000259" key="5">
    <source>
        <dbReference type="Pfam" id="PF25917"/>
    </source>
</evidence>
<dbReference type="Pfam" id="PF25944">
    <property type="entry name" value="Beta-barrel_RND"/>
    <property type="match status" value="1"/>
</dbReference>
<dbReference type="GO" id="GO:0022857">
    <property type="term" value="F:transmembrane transporter activity"/>
    <property type="evidence" value="ECO:0007669"/>
    <property type="project" value="InterPro"/>
</dbReference>
<protein>
    <submittedName>
        <fullName evidence="8">Efflux pump periplasmic linker BepF</fullName>
    </submittedName>
</protein>
<evidence type="ECO:0000256" key="4">
    <source>
        <dbReference type="SAM" id="SignalP"/>
    </source>
</evidence>
<dbReference type="InterPro" id="IPR058627">
    <property type="entry name" value="MdtA-like_C"/>
</dbReference>
<dbReference type="EMBL" id="CP036273">
    <property type="protein sequence ID" value="QDU20418.1"/>
    <property type="molecule type" value="Genomic_DNA"/>
</dbReference>
<dbReference type="Gene3D" id="1.10.287.470">
    <property type="entry name" value="Helix hairpin bin"/>
    <property type="match status" value="1"/>
</dbReference>